<dbReference type="Pfam" id="PF00497">
    <property type="entry name" value="SBP_bac_3"/>
    <property type="match status" value="1"/>
</dbReference>
<comment type="caution">
    <text evidence="3">The sequence shown here is derived from an EMBL/GenBank/DDBJ whole genome shotgun (WGS) entry which is preliminary data.</text>
</comment>
<dbReference type="PANTHER" id="PTHR35936">
    <property type="entry name" value="MEMBRANE-BOUND LYTIC MUREIN TRANSGLYCOSYLASE F"/>
    <property type="match status" value="1"/>
</dbReference>
<feature type="domain" description="Solute-binding protein family 3/N-terminal" evidence="2">
    <location>
        <begin position="48"/>
        <end position="132"/>
    </location>
</feature>
<dbReference type="Proteomes" id="UP001519290">
    <property type="component" value="Unassembled WGS sequence"/>
</dbReference>
<protein>
    <submittedName>
        <fullName evidence="3">ABC-type amino acid transport substrate-binding protein</fullName>
    </submittedName>
</protein>
<evidence type="ECO:0000256" key="1">
    <source>
        <dbReference type="ARBA" id="ARBA00022729"/>
    </source>
</evidence>
<accession>A0ABS4X5A8</accession>
<keyword evidence="4" id="KW-1185">Reference proteome</keyword>
<dbReference type="EMBL" id="JAGIOD010000002">
    <property type="protein sequence ID" value="MBP2383645.1"/>
    <property type="molecule type" value="Genomic_DNA"/>
</dbReference>
<name>A0ABS4X5A8_9MICO</name>
<reference evidence="3 4" key="1">
    <citation type="submission" date="2021-03" db="EMBL/GenBank/DDBJ databases">
        <title>Sequencing the genomes of 1000 actinobacteria strains.</title>
        <authorList>
            <person name="Klenk H.-P."/>
        </authorList>
    </citation>
    <scope>NUCLEOTIDE SEQUENCE [LARGE SCALE GENOMIC DNA]</scope>
    <source>
        <strain evidence="3 4">DSM 14566</strain>
    </source>
</reference>
<dbReference type="PANTHER" id="PTHR35936:SF19">
    <property type="entry name" value="AMINO-ACID-BINDING PROTEIN YXEM-RELATED"/>
    <property type="match status" value="1"/>
</dbReference>
<keyword evidence="1" id="KW-0732">Signal</keyword>
<dbReference type="SUPFAM" id="SSF53850">
    <property type="entry name" value="Periplasmic binding protein-like II"/>
    <property type="match status" value="1"/>
</dbReference>
<gene>
    <name evidence="3" type="ORF">JOF43_003634</name>
</gene>
<sequence>MIAVVALRTPRSILLVLAMMLVLVTAGCQGHFPADSQGTLDRARDGVLRVGISENDPFTEVAPDGSVSGSEVDLIREYAASIDAEVDWQPGGENALAASMKAGDLDVVIGGLASDAPWTSKIALTRPYTSTTGPEGKTVKIVMGVTPGENALLVDLERFLAEEAGDL</sequence>
<dbReference type="RefSeq" id="WP_209904430.1">
    <property type="nucleotide sequence ID" value="NZ_BAAAJW010000022.1"/>
</dbReference>
<evidence type="ECO:0000259" key="2">
    <source>
        <dbReference type="Pfam" id="PF00497"/>
    </source>
</evidence>
<organism evidence="3 4">
    <name type="scientific">Brachybacterium sacelli</name>
    <dbReference type="NCBI Taxonomy" id="173364"/>
    <lineage>
        <taxon>Bacteria</taxon>
        <taxon>Bacillati</taxon>
        <taxon>Actinomycetota</taxon>
        <taxon>Actinomycetes</taxon>
        <taxon>Micrococcales</taxon>
        <taxon>Dermabacteraceae</taxon>
        <taxon>Brachybacterium</taxon>
    </lineage>
</organism>
<evidence type="ECO:0000313" key="3">
    <source>
        <dbReference type="EMBL" id="MBP2383645.1"/>
    </source>
</evidence>
<evidence type="ECO:0000313" key="4">
    <source>
        <dbReference type="Proteomes" id="UP001519290"/>
    </source>
</evidence>
<dbReference type="InterPro" id="IPR001638">
    <property type="entry name" value="Solute-binding_3/MltF_N"/>
</dbReference>
<dbReference type="Gene3D" id="3.40.190.10">
    <property type="entry name" value="Periplasmic binding protein-like II"/>
    <property type="match status" value="1"/>
</dbReference>
<proteinExistence type="predicted"/>